<organism evidence="2 3">
    <name type="scientific">Candidatus Sungbacteria bacterium RIFCSPLOWO2_12_FULL_41_11</name>
    <dbReference type="NCBI Taxonomy" id="1802286"/>
    <lineage>
        <taxon>Bacteria</taxon>
        <taxon>Candidatus Sungiibacteriota</taxon>
    </lineage>
</organism>
<dbReference type="Proteomes" id="UP000177171">
    <property type="component" value="Unassembled WGS sequence"/>
</dbReference>
<reference evidence="2 3" key="1">
    <citation type="journal article" date="2016" name="Nat. Commun.">
        <title>Thousands of microbial genomes shed light on interconnected biogeochemical processes in an aquifer system.</title>
        <authorList>
            <person name="Anantharaman K."/>
            <person name="Brown C.T."/>
            <person name="Hug L.A."/>
            <person name="Sharon I."/>
            <person name="Castelle C.J."/>
            <person name="Probst A.J."/>
            <person name="Thomas B.C."/>
            <person name="Singh A."/>
            <person name="Wilkins M.J."/>
            <person name="Karaoz U."/>
            <person name="Brodie E.L."/>
            <person name="Williams K.H."/>
            <person name="Hubbard S.S."/>
            <person name="Banfield J.F."/>
        </authorList>
    </citation>
    <scope>NUCLEOTIDE SEQUENCE [LARGE SCALE GENOMIC DNA]</scope>
</reference>
<name>A0A1G2LNW5_9BACT</name>
<dbReference type="EMBL" id="MHQY01000030">
    <property type="protein sequence ID" value="OHA13318.1"/>
    <property type="molecule type" value="Genomic_DNA"/>
</dbReference>
<protein>
    <submittedName>
        <fullName evidence="2">Uncharacterized protein</fullName>
    </submittedName>
</protein>
<evidence type="ECO:0000313" key="3">
    <source>
        <dbReference type="Proteomes" id="UP000177171"/>
    </source>
</evidence>
<dbReference type="AlphaFoldDB" id="A0A1G2LNW5"/>
<feature type="region of interest" description="Disordered" evidence="1">
    <location>
        <begin position="116"/>
        <end position="159"/>
    </location>
</feature>
<proteinExistence type="predicted"/>
<evidence type="ECO:0000256" key="1">
    <source>
        <dbReference type="SAM" id="MobiDB-lite"/>
    </source>
</evidence>
<accession>A0A1G2LNW5</accession>
<comment type="caution">
    <text evidence="2">The sequence shown here is derived from an EMBL/GenBank/DDBJ whole genome shotgun (WGS) entry which is preliminary data.</text>
</comment>
<gene>
    <name evidence="2" type="ORF">A3G49_00715</name>
</gene>
<feature type="compositionally biased region" description="Basic and acidic residues" evidence="1">
    <location>
        <begin position="134"/>
        <end position="150"/>
    </location>
</feature>
<sequence length="756" mass="81602">MIIYMNRFAFKNSSFIIVSSAFIAGLLIFGFNSFAASNSSISFKKDSNKLFVITFKDPEGIAAFSLKPATGKPAYGGEIGGCPNLRVLDNVGFFEDPADFIPEMIAIITDCSGNEEELSIPPPKEGVTKSSVKKAKEEVRAPSSKPDEKGIAGGGAGDRAKVATEKKNIAEARKAEIKYPVRELGNCKNESSCKIYCEDTAHIKACVAFAEKNKLISKEEVEKGKKFIAVLDSGGGPGGCKSEIECRTYCEDSAKADECLAFAEKHGFMSEKELATNKKMLALVKSGETPGGCKSKVQCEIYCSSTDNIEICIDFAEKNNVMPPEELALAKKMLPLMKSGETPGGCKSKGQCESYCETSEHMRECIAFAEKTGVMPPEELEEAKKVLPYIEKGETPGGCKSKVQCETYCDAEGNFEECVAFGEKVGFISKQEAEAIKKAGGKGPGGCRSKEQCETFCEDPAHIEECIDFGVKAGFVTEEDAQIMRKTGGRGPGDCKSKVDCEEYCKDASHNEECTDFAVKAGFITPAQEDLMQQLGCTSQEECEAICGLPENKEKCQTMMGMIGGGTGGGMGTGGFSGPGGCKSREECETYCREHFEECKNFATPSAGGATGGGFPGGGTTGGQFPGSGDTGGVFPGGPGGCQSQEECEKFCRVEPEQCRNFGISAPLMAPSEQSQDIKNQYEEQYRRPYEQQYQQQFQQEYQLPSSEQQQYQIPNQIPEGFQVDCKLFEIAPSCSYLGSPGTQAYDLCKNCFPNK</sequence>
<evidence type="ECO:0000313" key="2">
    <source>
        <dbReference type="EMBL" id="OHA13318.1"/>
    </source>
</evidence>